<sequence>MAVKALFETLAELTRQHQTLASLAKEKTETIKQNDVEGLRLITKQENEALKTIRRLEGSRLQAVADIIQAEESDLVPAETSISDLKPLLPEAYHEPLERLQVKLGDELRTLQRQNELNQRLIRDSLQFVHMSLDLIQPEPEEVNYSRPDDKTKPDGEGYSMFDSRA</sequence>
<accession>A0A2P8HQS2</accession>
<dbReference type="GO" id="GO:0044780">
    <property type="term" value="P:bacterial-type flagellum assembly"/>
    <property type="evidence" value="ECO:0007669"/>
    <property type="project" value="InterPro"/>
</dbReference>
<feature type="region of interest" description="Disordered" evidence="2">
    <location>
        <begin position="139"/>
        <end position="166"/>
    </location>
</feature>
<evidence type="ECO:0000256" key="1">
    <source>
        <dbReference type="ARBA" id="ARBA00022795"/>
    </source>
</evidence>
<dbReference type="InterPro" id="IPR007809">
    <property type="entry name" value="FlgN-like"/>
</dbReference>
<dbReference type="InterPro" id="IPR036679">
    <property type="entry name" value="FlgN-like_sf"/>
</dbReference>
<dbReference type="Proteomes" id="UP000242310">
    <property type="component" value="Unassembled WGS sequence"/>
</dbReference>
<name>A0A2P8HQS2_9BACI</name>
<dbReference type="Pfam" id="PF05130">
    <property type="entry name" value="FlgN"/>
    <property type="match status" value="1"/>
</dbReference>
<evidence type="ECO:0000313" key="4">
    <source>
        <dbReference type="Proteomes" id="UP000242310"/>
    </source>
</evidence>
<protein>
    <submittedName>
        <fullName evidence="3">FlgN protein</fullName>
    </submittedName>
</protein>
<organism evidence="3 4">
    <name type="scientific">Salsuginibacillus halophilus</name>
    <dbReference type="NCBI Taxonomy" id="517424"/>
    <lineage>
        <taxon>Bacteria</taxon>
        <taxon>Bacillati</taxon>
        <taxon>Bacillota</taxon>
        <taxon>Bacilli</taxon>
        <taxon>Bacillales</taxon>
        <taxon>Bacillaceae</taxon>
        <taxon>Salsuginibacillus</taxon>
    </lineage>
</organism>
<comment type="caution">
    <text evidence="3">The sequence shown here is derived from an EMBL/GenBank/DDBJ whole genome shotgun (WGS) entry which is preliminary data.</text>
</comment>
<keyword evidence="1" id="KW-1005">Bacterial flagellum biogenesis</keyword>
<proteinExistence type="predicted"/>
<gene>
    <name evidence="3" type="ORF">B0H94_104171</name>
</gene>
<dbReference type="EMBL" id="PYAV01000004">
    <property type="protein sequence ID" value="PSL48570.1"/>
    <property type="molecule type" value="Genomic_DNA"/>
</dbReference>
<dbReference type="AlphaFoldDB" id="A0A2P8HQS2"/>
<feature type="compositionally biased region" description="Basic and acidic residues" evidence="2">
    <location>
        <begin position="147"/>
        <end position="156"/>
    </location>
</feature>
<dbReference type="RefSeq" id="WP_106588136.1">
    <property type="nucleotide sequence ID" value="NZ_PYAV01000004.1"/>
</dbReference>
<dbReference type="OrthoDB" id="2381500at2"/>
<evidence type="ECO:0000256" key="2">
    <source>
        <dbReference type="SAM" id="MobiDB-lite"/>
    </source>
</evidence>
<evidence type="ECO:0000313" key="3">
    <source>
        <dbReference type="EMBL" id="PSL48570.1"/>
    </source>
</evidence>
<keyword evidence="4" id="KW-1185">Reference proteome</keyword>
<dbReference type="SUPFAM" id="SSF140566">
    <property type="entry name" value="FlgN-like"/>
    <property type="match status" value="1"/>
</dbReference>
<reference evidence="3 4" key="1">
    <citation type="submission" date="2018-03" db="EMBL/GenBank/DDBJ databases">
        <title>Genomic Encyclopedia of Type Strains, Phase III (KMG-III): the genomes of soil and plant-associated and newly described type strains.</title>
        <authorList>
            <person name="Whitman W."/>
        </authorList>
    </citation>
    <scope>NUCLEOTIDE SEQUENCE [LARGE SCALE GENOMIC DNA]</scope>
    <source>
        <strain evidence="3 4">CGMCC 1.07653</strain>
    </source>
</reference>
<dbReference type="Gene3D" id="1.20.58.300">
    <property type="entry name" value="FlgN-like"/>
    <property type="match status" value="1"/>
</dbReference>